<dbReference type="Gene3D" id="2.60.260.20">
    <property type="entry name" value="Urease metallochaperone UreE, N-terminal domain"/>
    <property type="match status" value="4"/>
</dbReference>
<dbReference type="GO" id="GO:0051082">
    <property type="term" value="F:unfolded protein binding"/>
    <property type="evidence" value="ECO:0007669"/>
    <property type="project" value="InterPro"/>
</dbReference>
<sequence length="628" mass="68863">MTRHSRHTPVSFRNSGHNRPGLASKRSAFVPERSTEGGERNRGERSMGVDYYKVLQVERSAKDDDLKKAYRKLAMKWHPDKNPNNKKAAEAKFKQISEAYDVLSDPQKRAVYDQYGEEGLKGGVPPPDSSWSGGQGHEGGPTTFRFNTRSPDDIFSEFFGVSGFGGMPDMGGSRAGGSRAGGNPFQRSMFGEDIFAQFRGGAEPSAAAPRKAAPIERTLPCTLEDLYKGTTKKMKISRDVPDASGRTTTVEEILTIEIKPGWKKGTKITFPEKGNEQRGIIPADLVFIIDEKPHTLFKRDGNDLTITQKISLAEALTGYTAQLTTLDGRNLTVSITNIISPTYEEVVKGEGMPIPKEPSKKGNLRIKFNIKFPTKLTSDQKTNMKRSQATVLVPCLGSPAKLPFAPLLLQIPSITVTALEGGMAVQPEEIFSKFFGFEDWGPGNGPKKAAAIVRTLPCTLEELYNGATKKLKISRDVLGASGRKSTVEEVLTIEIKPGWKKGTKITFQEKGPDTRRGVIPADIVFIVDEKPHSVFKRDGDNLIVTQKVSLAEALAGYTAQLTALDGRNLRVSIDSVISQAHEEVVRGEGMPIQKEQSKKGNLIVKFSVKIPKLTSEQKTGIRMLLTSL</sequence>
<dbReference type="FunFam" id="2.60.260.20:FF:000002">
    <property type="entry name" value="Dnaj homolog subfamily b member"/>
    <property type="match status" value="2"/>
</dbReference>
<dbReference type="PANTHER" id="PTHR24078:SF575">
    <property type="entry name" value="DNAJ HEAT SHOCK FAMILY PROTEIN"/>
    <property type="match status" value="1"/>
</dbReference>
<dbReference type="InterPro" id="IPR002939">
    <property type="entry name" value="DnaJ_C"/>
</dbReference>
<dbReference type="GO" id="GO:0051087">
    <property type="term" value="F:protein-folding chaperone binding"/>
    <property type="evidence" value="ECO:0007669"/>
    <property type="project" value="TreeGrafter"/>
</dbReference>
<name>A0A498K6V2_MALDO</name>
<dbReference type="InterPro" id="IPR001623">
    <property type="entry name" value="DnaJ_domain"/>
</dbReference>
<dbReference type="InterPro" id="IPR051339">
    <property type="entry name" value="DnaJ_subfamily_B"/>
</dbReference>
<gene>
    <name evidence="4" type="ORF">DVH24_014752</name>
</gene>
<evidence type="ECO:0000313" key="4">
    <source>
        <dbReference type="EMBL" id="RXI01403.1"/>
    </source>
</evidence>
<dbReference type="Pfam" id="PF01556">
    <property type="entry name" value="DnaJ_C"/>
    <property type="match status" value="2"/>
</dbReference>
<dbReference type="AlphaFoldDB" id="A0A498K6V2"/>
<keyword evidence="1" id="KW-0143">Chaperone</keyword>
<dbReference type="STRING" id="3750.A0A498K6V2"/>
<feature type="domain" description="J" evidence="3">
    <location>
        <begin position="50"/>
        <end position="116"/>
    </location>
</feature>
<dbReference type="SUPFAM" id="SSF49493">
    <property type="entry name" value="HSP40/DnaJ peptide-binding domain"/>
    <property type="match status" value="4"/>
</dbReference>
<dbReference type="EMBL" id="RDQH01000330">
    <property type="protein sequence ID" value="RXI01403.1"/>
    <property type="molecule type" value="Genomic_DNA"/>
</dbReference>
<evidence type="ECO:0000256" key="2">
    <source>
        <dbReference type="SAM" id="MobiDB-lite"/>
    </source>
</evidence>
<accession>A0A498K6V2</accession>
<dbReference type="PANTHER" id="PTHR24078">
    <property type="entry name" value="DNAJ HOMOLOG SUBFAMILY C MEMBER"/>
    <property type="match status" value="1"/>
</dbReference>
<evidence type="ECO:0000256" key="1">
    <source>
        <dbReference type="ARBA" id="ARBA00023186"/>
    </source>
</evidence>
<keyword evidence="5" id="KW-1185">Reference proteome</keyword>
<feature type="region of interest" description="Disordered" evidence="2">
    <location>
        <begin position="1"/>
        <end position="47"/>
    </location>
</feature>
<dbReference type="PRINTS" id="PR00625">
    <property type="entry name" value="JDOMAIN"/>
</dbReference>
<evidence type="ECO:0000259" key="3">
    <source>
        <dbReference type="PROSITE" id="PS50076"/>
    </source>
</evidence>
<dbReference type="CDD" id="cd06257">
    <property type="entry name" value="DnaJ"/>
    <property type="match status" value="1"/>
</dbReference>
<feature type="compositionally biased region" description="Basic and acidic residues" evidence="2">
    <location>
        <begin position="33"/>
        <end position="47"/>
    </location>
</feature>
<evidence type="ECO:0000313" key="5">
    <source>
        <dbReference type="Proteomes" id="UP000290289"/>
    </source>
</evidence>
<dbReference type="InterPro" id="IPR008971">
    <property type="entry name" value="HSP40/DnaJ_pept-bd"/>
</dbReference>
<protein>
    <recommendedName>
        <fullName evidence="3">J domain-containing protein</fullName>
    </recommendedName>
</protein>
<feature type="region of interest" description="Disordered" evidence="2">
    <location>
        <begin position="118"/>
        <end position="140"/>
    </location>
</feature>
<dbReference type="SMART" id="SM00271">
    <property type="entry name" value="DnaJ"/>
    <property type="match status" value="1"/>
</dbReference>
<proteinExistence type="predicted"/>
<organism evidence="4 5">
    <name type="scientific">Malus domestica</name>
    <name type="common">Apple</name>
    <name type="synonym">Pyrus malus</name>
    <dbReference type="NCBI Taxonomy" id="3750"/>
    <lineage>
        <taxon>Eukaryota</taxon>
        <taxon>Viridiplantae</taxon>
        <taxon>Streptophyta</taxon>
        <taxon>Embryophyta</taxon>
        <taxon>Tracheophyta</taxon>
        <taxon>Spermatophyta</taxon>
        <taxon>Magnoliopsida</taxon>
        <taxon>eudicotyledons</taxon>
        <taxon>Gunneridae</taxon>
        <taxon>Pentapetalae</taxon>
        <taxon>rosids</taxon>
        <taxon>fabids</taxon>
        <taxon>Rosales</taxon>
        <taxon>Rosaceae</taxon>
        <taxon>Amygdaloideae</taxon>
        <taxon>Maleae</taxon>
        <taxon>Malus</taxon>
    </lineage>
</organism>
<dbReference type="CDD" id="cd10747">
    <property type="entry name" value="DnaJ_C"/>
    <property type="match status" value="2"/>
</dbReference>
<dbReference type="Pfam" id="PF00226">
    <property type="entry name" value="DnaJ"/>
    <property type="match status" value="1"/>
</dbReference>
<dbReference type="FunFam" id="2.60.260.20:FF:000006">
    <property type="entry name" value="DnaJ subfamily B member 13"/>
    <property type="match status" value="2"/>
</dbReference>
<dbReference type="Proteomes" id="UP000290289">
    <property type="component" value="Chromosome 4"/>
</dbReference>
<comment type="caution">
    <text evidence="4">The sequence shown here is derived from an EMBL/GenBank/DDBJ whole genome shotgun (WGS) entry which is preliminary data.</text>
</comment>
<dbReference type="InterPro" id="IPR036869">
    <property type="entry name" value="J_dom_sf"/>
</dbReference>
<dbReference type="GO" id="GO:0006457">
    <property type="term" value="P:protein folding"/>
    <property type="evidence" value="ECO:0007669"/>
    <property type="project" value="InterPro"/>
</dbReference>
<dbReference type="GO" id="GO:0005829">
    <property type="term" value="C:cytosol"/>
    <property type="evidence" value="ECO:0007669"/>
    <property type="project" value="TreeGrafter"/>
</dbReference>
<dbReference type="FunFam" id="1.10.287.110:FF:000020">
    <property type="entry name" value="DnaJ subfamily B member 13"/>
    <property type="match status" value="1"/>
</dbReference>
<dbReference type="PROSITE" id="PS00636">
    <property type="entry name" value="DNAJ_1"/>
    <property type="match status" value="1"/>
</dbReference>
<dbReference type="InterPro" id="IPR018253">
    <property type="entry name" value="DnaJ_domain_CS"/>
</dbReference>
<dbReference type="PROSITE" id="PS50076">
    <property type="entry name" value="DNAJ_2"/>
    <property type="match status" value="1"/>
</dbReference>
<dbReference type="SUPFAM" id="SSF46565">
    <property type="entry name" value="Chaperone J-domain"/>
    <property type="match status" value="1"/>
</dbReference>
<reference evidence="4 5" key="1">
    <citation type="submission" date="2018-10" db="EMBL/GenBank/DDBJ databases">
        <title>A high-quality apple genome assembly.</title>
        <authorList>
            <person name="Hu J."/>
        </authorList>
    </citation>
    <scope>NUCLEOTIDE SEQUENCE [LARGE SCALE GENOMIC DNA]</scope>
    <source>
        <strain evidence="5">cv. HFTH1</strain>
        <tissue evidence="4">Young leaf</tissue>
    </source>
</reference>
<dbReference type="Gene3D" id="1.10.287.110">
    <property type="entry name" value="DnaJ domain"/>
    <property type="match status" value="1"/>
</dbReference>